<keyword evidence="3" id="KW-0813">Transport</keyword>
<evidence type="ECO:0000256" key="6">
    <source>
        <dbReference type="ARBA" id="ARBA00022989"/>
    </source>
</evidence>
<evidence type="ECO:0000256" key="8">
    <source>
        <dbReference type="SAM" id="Phobius"/>
    </source>
</evidence>
<evidence type="ECO:0000256" key="5">
    <source>
        <dbReference type="ARBA" id="ARBA00022692"/>
    </source>
</evidence>
<keyword evidence="4" id="KW-1003">Cell membrane</keyword>
<name>A0A379B7X9_9PAST</name>
<feature type="transmembrane region" description="Helical" evidence="8">
    <location>
        <begin position="95"/>
        <end position="119"/>
    </location>
</feature>
<dbReference type="NCBIfam" id="TIGR00771">
    <property type="entry name" value="DcuC"/>
    <property type="match status" value="1"/>
</dbReference>
<dbReference type="InterPro" id="IPR018385">
    <property type="entry name" value="C4_dicarb_anaerob_car-like"/>
</dbReference>
<feature type="transmembrane region" description="Helical" evidence="8">
    <location>
        <begin position="334"/>
        <end position="362"/>
    </location>
</feature>
<dbReference type="Proteomes" id="UP000254280">
    <property type="component" value="Unassembled WGS sequence"/>
</dbReference>
<feature type="transmembrane region" description="Helical" evidence="8">
    <location>
        <begin position="458"/>
        <end position="475"/>
    </location>
</feature>
<comment type="similarity">
    <text evidence="2">Belongs to the DcuC/DcuD transporter (TC 2.A.61) family.</text>
</comment>
<dbReference type="PANTHER" id="PTHR42002:SF2">
    <property type="entry name" value="ANAEROBIC C4-DICARBOXYLATE TRANSPORTER DCUC-RELATED"/>
    <property type="match status" value="1"/>
</dbReference>
<reference evidence="9 10" key="1">
    <citation type="submission" date="2018-06" db="EMBL/GenBank/DDBJ databases">
        <authorList>
            <consortium name="Pathogen Informatics"/>
            <person name="Doyle S."/>
        </authorList>
    </citation>
    <scope>NUCLEOTIDE SEQUENCE [LARGE SCALE GENOMIC DNA]</scope>
    <source>
        <strain evidence="9 10">NCTC10699</strain>
    </source>
</reference>
<dbReference type="EMBL" id="UGSS01000002">
    <property type="protein sequence ID" value="SUB34582.1"/>
    <property type="molecule type" value="Genomic_DNA"/>
</dbReference>
<feature type="transmembrane region" description="Helical" evidence="8">
    <location>
        <begin position="427"/>
        <end position="446"/>
    </location>
</feature>
<feature type="transmembrane region" description="Helical" evidence="8">
    <location>
        <begin position="293"/>
        <end position="313"/>
    </location>
</feature>
<dbReference type="InterPro" id="IPR004669">
    <property type="entry name" value="C4_dicarb_anaerob_car"/>
</dbReference>
<evidence type="ECO:0000256" key="4">
    <source>
        <dbReference type="ARBA" id="ARBA00022475"/>
    </source>
</evidence>
<feature type="transmembrane region" description="Helical" evidence="8">
    <location>
        <begin position="30"/>
        <end position="51"/>
    </location>
</feature>
<organism evidence="9 10">
    <name type="scientific">[Pasteurella] mairii</name>
    <dbReference type="NCBI Taxonomy" id="757"/>
    <lineage>
        <taxon>Bacteria</taxon>
        <taxon>Pseudomonadati</taxon>
        <taxon>Pseudomonadota</taxon>
        <taxon>Gammaproteobacteria</taxon>
        <taxon>Pasteurellales</taxon>
        <taxon>Pasteurellaceae</taxon>
    </lineage>
</organism>
<proteinExistence type="inferred from homology"/>
<accession>A0A379B7X9</accession>
<dbReference type="PANTHER" id="PTHR42002">
    <property type="entry name" value="ANAEROBIC C4-DICARBOXYLATE TRANSPORTER DCUC-RELATED"/>
    <property type="match status" value="1"/>
</dbReference>
<dbReference type="Pfam" id="PF03606">
    <property type="entry name" value="DcuC"/>
    <property type="match status" value="1"/>
</dbReference>
<evidence type="ECO:0000313" key="10">
    <source>
        <dbReference type="Proteomes" id="UP000254280"/>
    </source>
</evidence>
<protein>
    <submittedName>
        <fullName evidence="9">C4-dicarboxylate transporter DcuD</fullName>
    </submittedName>
</protein>
<dbReference type="AlphaFoldDB" id="A0A379B7X9"/>
<keyword evidence="5 8" id="KW-0812">Transmembrane</keyword>
<gene>
    <name evidence="9" type="primary">dcuD_2</name>
    <name evidence="9" type="ORF">NCTC10699_02253</name>
</gene>
<feature type="transmembrane region" description="Helical" evidence="8">
    <location>
        <begin position="268"/>
        <end position="287"/>
    </location>
</feature>
<keyword evidence="7 8" id="KW-0472">Membrane</keyword>
<evidence type="ECO:0000256" key="7">
    <source>
        <dbReference type="ARBA" id="ARBA00023136"/>
    </source>
</evidence>
<keyword evidence="10" id="KW-1185">Reference proteome</keyword>
<evidence type="ECO:0000256" key="2">
    <source>
        <dbReference type="ARBA" id="ARBA00005275"/>
    </source>
</evidence>
<evidence type="ECO:0000256" key="1">
    <source>
        <dbReference type="ARBA" id="ARBA00004651"/>
    </source>
</evidence>
<evidence type="ECO:0000313" key="9">
    <source>
        <dbReference type="EMBL" id="SUB34582.1"/>
    </source>
</evidence>
<evidence type="ECO:0000256" key="3">
    <source>
        <dbReference type="ARBA" id="ARBA00022448"/>
    </source>
</evidence>
<keyword evidence="6 8" id="KW-1133">Transmembrane helix</keyword>
<comment type="subcellular location">
    <subcellularLocation>
        <location evidence="1">Cell membrane</location>
        <topology evidence="1">Multi-pass membrane protein</topology>
    </subcellularLocation>
</comment>
<dbReference type="NCBIfam" id="NF037994">
    <property type="entry name" value="DcuC_1"/>
    <property type="match status" value="1"/>
</dbReference>
<sequence>MIGLLFSLLSIALLIFLLYKKVNAQMSLLLSGIVLLIFSLVFQSPLVVNFLQINGLDFLILQEKPILSEKQSLHFGLFDLFQVINTKMSSTLSGLGLTLMAIAGFSAYMDHVGASYALFKVFEKPLKSIKSPYVLLILSFVITQFIVIFIPSHAGLALLLMVMMYPILVRSGVSKLSALSVIGTCQFIDHGPGSGNVILAAQTANIDPATYFVYHQLPTTIPILIAVAVTNFFVQRYFDKKEGFVFNAELVEKELSENDSSVRNVPKMYAILPIIPLILILGFSKIFGSQIQMNVPVAMLISTFIAIFFEIIYRKSVFEPLDSIMIFFKGMGNLFVITVSLIVCGQVFATGLTSVGFVDALIDYAKNFGFNAIAIIIFVSILLAVSAFLMGSGNAAFFSFAPLIPNIAKSFGIDTITMIAPIQIMTGFGRCVSPIAPAIIAVATMAKVSPLQVVKRTAIPMLVAGIVNLICTYIYI</sequence>
<feature type="transmembrane region" description="Helical" evidence="8">
    <location>
        <begin position="368"/>
        <end position="390"/>
    </location>
</feature>
<dbReference type="GO" id="GO:0015556">
    <property type="term" value="F:C4-dicarboxylate transmembrane transporter activity"/>
    <property type="evidence" value="ECO:0007669"/>
    <property type="project" value="InterPro"/>
</dbReference>
<feature type="transmembrane region" description="Helical" evidence="8">
    <location>
        <begin position="131"/>
        <end position="150"/>
    </location>
</feature>
<dbReference type="GO" id="GO:0005886">
    <property type="term" value="C:plasma membrane"/>
    <property type="evidence" value="ECO:0007669"/>
    <property type="project" value="UniProtKB-SubCell"/>
</dbReference>
<dbReference type="OrthoDB" id="1674075at2"/>